<gene>
    <name evidence="2" type="ORF">PCOR1329_LOCUS53295</name>
</gene>
<evidence type="ECO:0000313" key="2">
    <source>
        <dbReference type="EMBL" id="CAK0865888.1"/>
    </source>
</evidence>
<comment type="caution">
    <text evidence="2">The sequence shown here is derived from an EMBL/GenBank/DDBJ whole genome shotgun (WGS) entry which is preliminary data.</text>
</comment>
<evidence type="ECO:0000256" key="1">
    <source>
        <dbReference type="SAM" id="MobiDB-lite"/>
    </source>
</evidence>
<feature type="region of interest" description="Disordered" evidence="1">
    <location>
        <begin position="61"/>
        <end position="98"/>
    </location>
</feature>
<organism evidence="2 3">
    <name type="scientific">Prorocentrum cordatum</name>
    <dbReference type="NCBI Taxonomy" id="2364126"/>
    <lineage>
        <taxon>Eukaryota</taxon>
        <taxon>Sar</taxon>
        <taxon>Alveolata</taxon>
        <taxon>Dinophyceae</taxon>
        <taxon>Prorocentrales</taxon>
        <taxon>Prorocentraceae</taxon>
        <taxon>Prorocentrum</taxon>
    </lineage>
</organism>
<protein>
    <submittedName>
        <fullName evidence="2">Uncharacterized protein</fullName>
    </submittedName>
</protein>
<evidence type="ECO:0000313" key="3">
    <source>
        <dbReference type="Proteomes" id="UP001189429"/>
    </source>
</evidence>
<dbReference type="Proteomes" id="UP001189429">
    <property type="component" value="Unassembled WGS sequence"/>
</dbReference>
<sequence>MTKRSSEETAISSLPHCCYKRCEARMLATTSFTGVSPRGPARVGGGPVARCCGSRVETMRRQGPCERCRSPKKRDEISEKRDGRSTAPELPDPGPVDAVLHAVVPVSARRRAQRGPLRGDL</sequence>
<feature type="compositionally biased region" description="Basic and acidic residues" evidence="1">
    <location>
        <begin position="61"/>
        <end position="84"/>
    </location>
</feature>
<name>A0ABN9V1N0_9DINO</name>
<accession>A0ABN9V1N0</accession>
<proteinExistence type="predicted"/>
<reference evidence="2" key="1">
    <citation type="submission" date="2023-10" db="EMBL/GenBank/DDBJ databases">
        <authorList>
            <person name="Chen Y."/>
            <person name="Shah S."/>
            <person name="Dougan E. K."/>
            <person name="Thang M."/>
            <person name="Chan C."/>
        </authorList>
    </citation>
    <scope>NUCLEOTIDE SEQUENCE [LARGE SCALE GENOMIC DNA]</scope>
</reference>
<keyword evidence="3" id="KW-1185">Reference proteome</keyword>
<dbReference type="EMBL" id="CAUYUJ010016496">
    <property type="protein sequence ID" value="CAK0865888.1"/>
    <property type="molecule type" value="Genomic_DNA"/>
</dbReference>